<feature type="signal peptide" evidence="1">
    <location>
        <begin position="1"/>
        <end position="27"/>
    </location>
</feature>
<dbReference type="AlphaFoldDB" id="A0A4R4EJ44"/>
<protein>
    <recommendedName>
        <fullName evidence="4">DUF3221 domain-containing protein</fullName>
    </recommendedName>
</protein>
<comment type="caution">
    <text evidence="2">The sequence shown here is derived from an EMBL/GenBank/DDBJ whole genome shotgun (WGS) entry which is preliminary data.</text>
</comment>
<dbReference type="PROSITE" id="PS51257">
    <property type="entry name" value="PROKAR_LIPOPROTEIN"/>
    <property type="match status" value="1"/>
</dbReference>
<feature type="chain" id="PRO_5039099114" description="DUF3221 domain-containing protein" evidence="1">
    <location>
        <begin position="28"/>
        <end position="114"/>
    </location>
</feature>
<keyword evidence="1" id="KW-0732">Signal</keyword>
<evidence type="ECO:0008006" key="4">
    <source>
        <dbReference type="Google" id="ProtNLM"/>
    </source>
</evidence>
<evidence type="ECO:0000313" key="2">
    <source>
        <dbReference type="EMBL" id="TCZ80196.1"/>
    </source>
</evidence>
<name>A0A4R4EJ44_9BACL</name>
<accession>A0A4R4EJ44</accession>
<dbReference type="OrthoDB" id="2357153at2"/>
<organism evidence="2 3">
    <name type="scientific">Paenibacillus albiflavus</name>
    <dbReference type="NCBI Taxonomy" id="2545760"/>
    <lineage>
        <taxon>Bacteria</taxon>
        <taxon>Bacillati</taxon>
        <taxon>Bacillota</taxon>
        <taxon>Bacilli</taxon>
        <taxon>Bacillales</taxon>
        <taxon>Paenibacillaceae</taxon>
        <taxon>Paenibacillus</taxon>
    </lineage>
</organism>
<evidence type="ECO:0000256" key="1">
    <source>
        <dbReference type="SAM" id="SignalP"/>
    </source>
</evidence>
<reference evidence="2 3" key="1">
    <citation type="submission" date="2019-03" db="EMBL/GenBank/DDBJ databases">
        <authorList>
            <person name="Kim M.K.M."/>
        </authorList>
    </citation>
    <scope>NUCLEOTIDE SEQUENCE [LARGE SCALE GENOMIC DNA]</scope>
    <source>
        <strain evidence="2 3">18JY21-1</strain>
    </source>
</reference>
<proteinExistence type="predicted"/>
<dbReference type="RefSeq" id="WP_132416842.1">
    <property type="nucleotide sequence ID" value="NZ_SKFG01000002.1"/>
</dbReference>
<sequence length="114" mass="12849">MKYNKQLTTTLCILCSFLLISACSSSSNESFAFQAMIRWDGKIYVGTDEKITNVERKIGSIMYYSSDENKSDKERSSNFYKKGTSIYQINSIDVEQALAVEVESGVYVKAIPVE</sequence>
<gene>
    <name evidence="2" type="ORF">E0485_04930</name>
</gene>
<evidence type="ECO:0000313" key="3">
    <source>
        <dbReference type="Proteomes" id="UP000295418"/>
    </source>
</evidence>
<keyword evidence="3" id="KW-1185">Reference proteome</keyword>
<dbReference type="EMBL" id="SKFG01000002">
    <property type="protein sequence ID" value="TCZ80196.1"/>
    <property type="molecule type" value="Genomic_DNA"/>
</dbReference>
<dbReference type="Proteomes" id="UP000295418">
    <property type="component" value="Unassembled WGS sequence"/>
</dbReference>